<dbReference type="CDD" id="cd00397">
    <property type="entry name" value="DNA_BRE_C"/>
    <property type="match status" value="1"/>
</dbReference>
<dbReference type="InterPro" id="IPR036390">
    <property type="entry name" value="WH_DNA-bd_sf"/>
</dbReference>
<keyword evidence="3" id="KW-0804">Transcription</keyword>
<dbReference type="GO" id="GO:0003677">
    <property type="term" value="F:DNA binding"/>
    <property type="evidence" value="ECO:0007669"/>
    <property type="project" value="UniProtKB-KW"/>
</dbReference>
<feature type="domain" description="HTH gntR-type" evidence="6">
    <location>
        <begin position="163"/>
        <end position="231"/>
    </location>
</feature>
<dbReference type="Gene3D" id="1.10.443.10">
    <property type="entry name" value="Intergrase catalytic core"/>
    <property type="match status" value="1"/>
</dbReference>
<dbReference type="EMBL" id="BSTI01000005">
    <property type="protein sequence ID" value="GLY66030.1"/>
    <property type="molecule type" value="Genomic_DNA"/>
</dbReference>
<evidence type="ECO:0000256" key="2">
    <source>
        <dbReference type="ARBA" id="ARBA00023125"/>
    </source>
</evidence>
<evidence type="ECO:0000313" key="8">
    <source>
        <dbReference type="EMBL" id="GLY66030.1"/>
    </source>
</evidence>
<evidence type="ECO:0000259" key="7">
    <source>
        <dbReference type="PROSITE" id="PS51898"/>
    </source>
</evidence>
<evidence type="ECO:0000256" key="3">
    <source>
        <dbReference type="ARBA" id="ARBA00023163"/>
    </source>
</evidence>
<gene>
    <name evidence="8" type="ORF">Atai01_26490</name>
</gene>
<dbReference type="PROSITE" id="PS51898">
    <property type="entry name" value="TYR_RECOMBINASE"/>
    <property type="match status" value="1"/>
</dbReference>
<dbReference type="InterPro" id="IPR011010">
    <property type="entry name" value="DNA_brk_join_enz"/>
</dbReference>
<dbReference type="Pfam" id="PF00589">
    <property type="entry name" value="Phage_integrase"/>
    <property type="match status" value="1"/>
</dbReference>
<evidence type="ECO:0000256" key="4">
    <source>
        <dbReference type="ARBA" id="ARBA00023172"/>
    </source>
</evidence>
<dbReference type="AlphaFoldDB" id="A0A9W6R057"/>
<organism evidence="8 9">
    <name type="scientific">Amycolatopsis taiwanensis</name>
    <dbReference type="NCBI Taxonomy" id="342230"/>
    <lineage>
        <taxon>Bacteria</taxon>
        <taxon>Bacillati</taxon>
        <taxon>Actinomycetota</taxon>
        <taxon>Actinomycetes</taxon>
        <taxon>Pseudonocardiales</taxon>
        <taxon>Pseudonocardiaceae</taxon>
        <taxon>Amycolatopsis</taxon>
    </lineage>
</organism>
<dbReference type="GO" id="GO:0015074">
    <property type="term" value="P:DNA integration"/>
    <property type="evidence" value="ECO:0007669"/>
    <property type="project" value="InterPro"/>
</dbReference>
<keyword evidence="1" id="KW-0805">Transcription regulation</keyword>
<proteinExistence type="predicted"/>
<dbReference type="Pfam" id="PF00392">
    <property type="entry name" value="GntR"/>
    <property type="match status" value="1"/>
</dbReference>
<evidence type="ECO:0000256" key="1">
    <source>
        <dbReference type="ARBA" id="ARBA00023015"/>
    </source>
</evidence>
<dbReference type="SMART" id="SM00345">
    <property type="entry name" value="HTH_GNTR"/>
    <property type="match status" value="1"/>
</dbReference>
<accession>A0A9W6R057</accession>
<dbReference type="SUPFAM" id="SSF56349">
    <property type="entry name" value="DNA breaking-rejoining enzymes"/>
    <property type="match status" value="1"/>
</dbReference>
<keyword evidence="4" id="KW-0233">DNA recombination</keyword>
<evidence type="ECO:0000256" key="5">
    <source>
        <dbReference type="SAM" id="MobiDB-lite"/>
    </source>
</evidence>
<dbReference type="GO" id="GO:0006310">
    <property type="term" value="P:DNA recombination"/>
    <property type="evidence" value="ECO:0007669"/>
    <property type="project" value="UniProtKB-KW"/>
</dbReference>
<dbReference type="InterPro" id="IPR002104">
    <property type="entry name" value="Integrase_catalytic"/>
</dbReference>
<dbReference type="InterPro" id="IPR000524">
    <property type="entry name" value="Tscrpt_reg_HTH_GntR"/>
</dbReference>
<keyword evidence="9" id="KW-1185">Reference proteome</keyword>
<dbReference type="InterPro" id="IPR036388">
    <property type="entry name" value="WH-like_DNA-bd_sf"/>
</dbReference>
<reference evidence="8" key="1">
    <citation type="submission" date="2023-03" db="EMBL/GenBank/DDBJ databases">
        <title>Amycolatopsis taiwanensis NBRC 103393.</title>
        <authorList>
            <person name="Ichikawa N."/>
            <person name="Sato H."/>
            <person name="Tonouchi N."/>
        </authorList>
    </citation>
    <scope>NUCLEOTIDE SEQUENCE</scope>
    <source>
        <strain evidence="8">NBRC 103393</strain>
    </source>
</reference>
<dbReference type="PROSITE" id="PS50949">
    <property type="entry name" value="HTH_GNTR"/>
    <property type="match status" value="1"/>
</dbReference>
<evidence type="ECO:0000313" key="9">
    <source>
        <dbReference type="Proteomes" id="UP001165136"/>
    </source>
</evidence>
<evidence type="ECO:0000259" key="6">
    <source>
        <dbReference type="PROSITE" id="PS50949"/>
    </source>
</evidence>
<dbReference type="InterPro" id="IPR013762">
    <property type="entry name" value="Integrase-like_cat_sf"/>
</dbReference>
<dbReference type="Proteomes" id="UP001165136">
    <property type="component" value="Unassembled WGS sequence"/>
</dbReference>
<feature type="region of interest" description="Disordered" evidence="5">
    <location>
        <begin position="232"/>
        <end position="252"/>
    </location>
</feature>
<keyword evidence="2" id="KW-0238">DNA-binding</keyword>
<dbReference type="Gene3D" id="1.10.10.10">
    <property type="entry name" value="Winged helix-like DNA-binding domain superfamily/Winged helix DNA-binding domain"/>
    <property type="match status" value="1"/>
</dbReference>
<protein>
    <submittedName>
        <fullName evidence="8">Uncharacterized protein</fullName>
    </submittedName>
</protein>
<feature type="domain" description="Tyr recombinase" evidence="7">
    <location>
        <begin position="1"/>
        <end position="140"/>
    </location>
</feature>
<dbReference type="GO" id="GO:0003700">
    <property type="term" value="F:DNA-binding transcription factor activity"/>
    <property type="evidence" value="ECO:0007669"/>
    <property type="project" value="InterPro"/>
</dbReference>
<name>A0A9W6R057_9PSEU</name>
<comment type="caution">
    <text evidence="8">The sequence shown here is derived from an EMBL/GenBank/DDBJ whole genome shotgun (WGS) entry which is preliminary data.</text>
</comment>
<sequence>MTKNGAETAEKGTKTHQHRRIALDPDTIAVLTEHRQRWKTRVASLGLSLSDEAFVFSLTPDGSKSVKPDTVTQRYGRLAARLGIATTIHKLRHFSATELIAAGVDPRTVGGRLGHAGGGSTTLRVYSAWVAESDQRAANMLATRMPSRPVAVDRIERAKTQPEAPYEKIAAGIRKQILDGALAPRSPAPTQKEIRETHDVSAGTANRVVELLKEWKLVEASRGRRAVVLRPPAEEVQKPEPVTEPTSPASDGEGAELLDLRLFCLGENVRTFTAEAAPGDPAQLRRLLTNAARRHGGKDVDPADYELEVRRAGAAELITTFAAL</sequence>
<dbReference type="SUPFAM" id="SSF46785">
    <property type="entry name" value="Winged helix' DNA-binding domain"/>
    <property type="match status" value="1"/>
</dbReference>